<evidence type="ECO:0000256" key="5">
    <source>
        <dbReference type="ARBA" id="ARBA00020910"/>
    </source>
</evidence>
<dbReference type="Proteomes" id="UP000189728">
    <property type="component" value="Unassembled WGS sequence"/>
</dbReference>
<dbReference type="PANTHER" id="PTHR33202:SF2">
    <property type="entry name" value="FERRIC UPTAKE REGULATION PROTEIN"/>
    <property type="match status" value="1"/>
</dbReference>
<evidence type="ECO:0000256" key="12">
    <source>
        <dbReference type="ARBA" id="ARBA00023125"/>
    </source>
</evidence>
<feature type="binding site" evidence="14">
    <location>
        <position position="144"/>
    </location>
    <ligand>
        <name>Zn(2+)</name>
        <dbReference type="ChEBI" id="CHEBI:29105"/>
    </ligand>
</feature>
<dbReference type="GO" id="GO:0000976">
    <property type="term" value="F:transcription cis-regulatory region binding"/>
    <property type="evidence" value="ECO:0007669"/>
    <property type="project" value="TreeGrafter"/>
</dbReference>
<dbReference type="InterPro" id="IPR036390">
    <property type="entry name" value="WH_DNA-bd_sf"/>
</dbReference>
<dbReference type="FunFam" id="3.30.1490.190:FF:000001">
    <property type="entry name" value="Ferric uptake regulation protein"/>
    <property type="match status" value="1"/>
</dbReference>
<evidence type="ECO:0000256" key="1">
    <source>
        <dbReference type="ARBA" id="ARBA00002997"/>
    </source>
</evidence>
<evidence type="ECO:0000256" key="15">
    <source>
        <dbReference type="PIRSR" id="PIRSR602481-2"/>
    </source>
</evidence>
<comment type="similarity">
    <text evidence="3">Belongs to the Fur family.</text>
</comment>
<dbReference type="GO" id="GO:0008270">
    <property type="term" value="F:zinc ion binding"/>
    <property type="evidence" value="ECO:0007669"/>
    <property type="project" value="TreeGrafter"/>
</dbReference>
<dbReference type="GO" id="GO:1900705">
    <property type="term" value="P:negative regulation of siderophore biosynthetic process"/>
    <property type="evidence" value="ECO:0007669"/>
    <property type="project" value="TreeGrafter"/>
</dbReference>
<evidence type="ECO:0000256" key="11">
    <source>
        <dbReference type="ARBA" id="ARBA00023015"/>
    </source>
</evidence>
<evidence type="ECO:0000256" key="4">
    <source>
        <dbReference type="ARBA" id="ARBA00011738"/>
    </source>
</evidence>
<evidence type="ECO:0000256" key="3">
    <source>
        <dbReference type="ARBA" id="ARBA00007957"/>
    </source>
</evidence>
<feature type="binding site" evidence="15">
    <location>
        <position position="100"/>
    </location>
    <ligand>
        <name>Fe cation</name>
        <dbReference type="ChEBI" id="CHEBI:24875"/>
    </ligand>
</feature>
<evidence type="ECO:0000256" key="10">
    <source>
        <dbReference type="ARBA" id="ARBA00023004"/>
    </source>
</evidence>
<evidence type="ECO:0000256" key="9">
    <source>
        <dbReference type="ARBA" id="ARBA00022833"/>
    </source>
</evidence>
<evidence type="ECO:0000313" key="17">
    <source>
        <dbReference type="Proteomes" id="UP000189728"/>
    </source>
</evidence>
<dbReference type="InterPro" id="IPR002481">
    <property type="entry name" value="FUR"/>
</dbReference>
<dbReference type="Pfam" id="PF01475">
    <property type="entry name" value="FUR"/>
    <property type="match status" value="1"/>
</dbReference>
<dbReference type="GO" id="GO:0045892">
    <property type="term" value="P:negative regulation of DNA-templated transcription"/>
    <property type="evidence" value="ECO:0007669"/>
    <property type="project" value="TreeGrafter"/>
</dbReference>
<dbReference type="EMBL" id="MCRK01000041">
    <property type="protein sequence ID" value="OPA75867.1"/>
    <property type="molecule type" value="Genomic_DNA"/>
</dbReference>
<evidence type="ECO:0000256" key="6">
    <source>
        <dbReference type="ARBA" id="ARBA00022490"/>
    </source>
</evidence>
<dbReference type="AlphaFoldDB" id="A0AAX0L9J4"/>
<keyword evidence="7" id="KW-0678">Repressor</keyword>
<feature type="binding site" evidence="14">
    <location>
        <position position="147"/>
    </location>
    <ligand>
        <name>Zn(2+)</name>
        <dbReference type="ChEBI" id="CHEBI:29105"/>
    </ligand>
</feature>
<accession>A0AAX0L9J4</accession>
<comment type="cofactor">
    <cofactor evidence="14">
        <name>Zn(2+)</name>
        <dbReference type="ChEBI" id="CHEBI:29105"/>
    </cofactor>
    <text evidence="14">Binds 1 zinc ion per subunit.</text>
</comment>
<comment type="function">
    <text evidence="1">Acts as a global negative controlling element, employing Fe(2+) as a cofactor to bind the operator of the repressed genes.</text>
</comment>
<evidence type="ECO:0000256" key="8">
    <source>
        <dbReference type="ARBA" id="ARBA00022723"/>
    </source>
</evidence>
<dbReference type="GO" id="GO:0005829">
    <property type="term" value="C:cytosol"/>
    <property type="evidence" value="ECO:0007669"/>
    <property type="project" value="TreeGrafter"/>
</dbReference>
<feature type="binding site" evidence="14">
    <location>
        <position position="107"/>
    </location>
    <ligand>
        <name>Zn(2+)</name>
        <dbReference type="ChEBI" id="CHEBI:29105"/>
    </ligand>
</feature>
<feature type="binding site" evidence="15">
    <location>
        <position position="136"/>
    </location>
    <ligand>
        <name>Fe cation</name>
        <dbReference type="ChEBI" id="CHEBI:24875"/>
    </ligand>
</feature>
<evidence type="ECO:0000256" key="2">
    <source>
        <dbReference type="ARBA" id="ARBA00004496"/>
    </source>
</evidence>
<comment type="subcellular location">
    <subcellularLocation>
        <location evidence="2">Cytoplasm</location>
    </subcellularLocation>
</comment>
<keyword evidence="9 14" id="KW-0862">Zinc</keyword>
<gene>
    <name evidence="16" type="ORF">BFG04_05325</name>
</gene>
<keyword evidence="12" id="KW-0238">DNA-binding</keyword>
<proteinExistence type="inferred from homology"/>
<keyword evidence="13" id="KW-0804">Transcription</keyword>
<comment type="cofactor">
    <cofactor evidence="15">
        <name>Mn(2+)</name>
        <dbReference type="ChEBI" id="CHEBI:29035"/>
    </cofactor>
    <cofactor evidence="15">
        <name>Fe(2+)</name>
        <dbReference type="ChEBI" id="CHEBI:29033"/>
    </cofactor>
    <text evidence="15">Binds 1 Mn(2+) or Fe(2+) ion per subunit.</text>
</comment>
<dbReference type="GO" id="GO:0003700">
    <property type="term" value="F:DNA-binding transcription factor activity"/>
    <property type="evidence" value="ECO:0007669"/>
    <property type="project" value="InterPro"/>
</dbReference>
<dbReference type="InterPro" id="IPR036388">
    <property type="entry name" value="WH-like_DNA-bd_sf"/>
</dbReference>
<feature type="binding site" evidence="14">
    <location>
        <position position="104"/>
    </location>
    <ligand>
        <name>Zn(2+)</name>
        <dbReference type="ChEBI" id="CHEBI:29105"/>
    </ligand>
</feature>
<dbReference type="InterPro" id="IPR043135">
    <property type="entry name" value="Fur_C"/>
</dbReference>
<keyword evidence="11" id="KW-0805">Transcription regulation</keyword>
<comment type="caution">
    <text evidence="16">The sequence shown here is derived from an EMBL/GenBank/DDBJ whole genome shotgun (WGS) entry which is preliminary data.</text>
</comment>
<reference evidence="16 17" key="1">
    <citation type="submission" date="2016-08" db="EMBL/GenBank/DDBJ databases">
        <title>Campylobacter species from sea mammals.</title>
        <authorList>
            <person name="Gilbert M.J."/>
            <person name="Byrne B.A."/>
            <person name="Zomer A.L."/>
            <person name="Wagenaar J.A."/>
        </authorList>
    </citation>
    <scope>NUCLEOTIDE SEQUENCE [LARGE SCALE GENOMIC DNA]</scope>
    <source>
        <strain evidence="16 17">1105248</strain>
    </source>
</reference>
<name>A0AAX0L9J4_9BACT</name>
<organism evidence="16 17">
    <name type="scientific">Campylobacter pinnipediorum subsp. pinnipediorum</name>
    <dbReference type="NCBI Taxonomy" id="1660067"/>
    <lineage>
        <taxon>Bacteria</taxon>
        <taxon>Pseudomonadati</taxon>
        <taxon>Campylobacterota</taxon>
        <taxon>Epsilonproteobacteria</taxon>
        <taxon>Campylobacterales</taxon>
        <taxon>Campylobacteraceae</taxon>
        <taxon>Campylobacter</taxon>
    </lineage>
</organism>
<dbReference type="PANTHER" id="PTHR33202">
    <property type="entry name" value="ZINC UPTAKE REGULATION PROTEIN"/>
    <property type="match status" value="1"/>
</dbReference>
<evidence type="ECO:0000256" key="14">
    <source>
        <dbReference type="PIRSR" id="PIRSR602481-1"/>
    </source>
</evidence>
<keyword evidence="8 14" id="KW-0479">Metal-binding</keyword>
<dbReference type="CDD" id="cd07153">
    <property type="entry name" value="Fur_like"/>
    <property type="match status" value="1"/>
</dbReference>
<dbReference type="SUPFAM" id="SSF46785">
    <property type="entry name" value="Winged helix' DNA-binding domain"/>
    <property type="match status" value="1"/>
</dbReference>
<keyword evidence="10 15" id="KW-0408">Iron</keyword>
<feature type="binding site" evidence="15">
    <location>
        <position position="119"/>
    </location>
    <ligand>
        <name>Fe cation</name>
        <dbReference type="ChEBI" id="CHEBI:24875"/>
    </ligand>
</feature>
<keyword evidence="6" id="KW-0963">Cytoplasm</keyword>
<protein>
    <recommendedName>
        <fullName evidence="5">Ferric uptake regulation protein</fullName>
    </recommendedName>
</protein>
<dbReference type="Gene3D" id="3.30.1490.190">
    <property type="match status" value="1"/>
</dbReference>
<evidence type="ECO:0000313" key="16">
    <source>
        <dbReference type="EMBL" id="OPA75867.1"/>
    </source>
</evidence>
<sequence length="155" mass="17934">MIENLEYDAILEKFKKILRDNGLKYTKQREVLIKTLYNSDEHFTPEKLYIAIKEEYPELNVGIATVYRTLNLLEESDMVTSISFGSQGKKFELATKPHHDHLICKKCGLIVEFEDSIIEKRQTAIAKENGFRLTGHMMQLYGVCEQCSKNNIKGK</sequence>
<dbReference type="Gene3D" id="1.10.10.10">
    <property type="entry name" value="Winged helix-like DNA-binding domain superfamily/Winged helix DNA-binding domain"/>
    <property type="match status" value="1"/>
</dbReference>
<comment type="subunit">
    <text evidence="4">Homodimer.</text>
</comment>
<feature type="binding site" evidence="15">
    <location>
        <position position="98"/>
    </location>
    <ligand>
        <name>Fe cation</name>
        <dbReference type="ChEBI" id="CHEBI:24875"/>
    </ligand>
</feature>
<evidence type="ECO:0000256" key="13">
    <source>
        <dbReference type="ARBA" id="ARBA00023163"/>
    </source>
</evidence>
<dbReference type="RefSeq" id="WP_069632740.1">
    <property type="nucleotide sequence ID" value="NZ_CP012546.1"/>
</dbReference>
<evidence type="ECO:0000256" key="7">
    <source>
        <dbReference type="ARBA" id="ARBA00022491"/>
    </source>
</evidence>